<dbReference type="SUPFAM" id="SSF46689">
    <property type="entry name" value="Homeodomain-like"/>
    <property type="match status" value="1"/>
</dbReference>
<protein>
    <submittedName>
        <fullName evidence="2">Regulator</fullName>
    </submittedName>
</protein>
<dbReference type="EMBL" id="AZDJ01000032">
    <property type="protein sequence ID" value="KRK70381.1"/>
    <property type="molecule type" value="Genomic_DNA"/>
</dbReference>
<organism evidence="2 3">
    <name type="scientific">Lacticaseibacillus nasuensis JCM 17158</name>
    <dbReference type="NCBI Taxonomy" id="1291734"/>
    <lineage>
        <taxon>Bacteria</taxon>
        <taxon>Bacillati</taxon>
        <taxon>Bacillota</taxon>
        <taxon>Bacilli</taxon>
        <taxon>Lactobacillales</taxon>
        <taxon>Lactobacillaceae</taxon>
        <taxon>Lacticaseibacillus</taxon>
    </lineage>
</organism>
<evidence type="ECO:0000259" key="1">
    <source>
        <dbReference type="Pfam" id="PF13556"/>
    </source>
</evidence>
<dbReference type="InterPro" id="IPR009057">
    <property type="entry name" value="Homeodomain-like_sf"/>
</dbReference>
<dbReference type="STRING" id="1291734.FD02_GL000445"/>
<dbReference type="InterPro" id="IPR025736">
    <property type="entry name" value="PucR_C-HTH_dom"/>
</dbReference>
<dbReference type="Gene3D" id="1.10.10.2840">
    <property type="entry name" value="PucR C-terminal helix-turn-helix domain"/>
    <property type="match status" value="1"/>
</dbReference>
<dbReference type="PANTHER" id="PTHR33744">
    <property type="entry name" value="CARBOHYDRATE DIACID REGULATOR"/>
    <property type="match status" value="1"/>
</dbReference>
<dbReference type="AlphaFoldDB" id="A0A0R1JGH9"/>
<keyword evidence="3" id="KW-1185">Reference proteome</keyword>
<dbReference type="OrthoDB" id="9792148at2"/>
<reference evidence="2 3" key="1">
    <citation type="journal article" date="2015" name="Genome Announc.">
        <title>Expanding the biotechnology potential of lactobacilli through comparative genomics of 213 strains and associated genera.</title>
        <authorList>
            <person name="Sun Z."/>
            <person name="Harris H.M."/>
            <person name="McCann A."/>
            <person name="Guo C."/>
            <person name="Argimon S."/>
            <person name="Zhang W."/>
            <person name="Yang X."/>
            <person name="Jeffery I.B."/>
            <person name="Cooney J.C."/>
            <person name="Kagawa T.F."/>
            <person name="Liu W."/>
            <person name="Song Y."/>
            <person name="Salvetti E."/>
            <person name="Wrobel A."/>
            <person name="Rasinkangas P."/>
            <person name="Parkhill J."/>
            <person name="Rea M.C."/>
            <person name="O'Sullivan O."/>
            <person name="Ritari J."/>
            <person name="Douillard F.P."/>
            <person name="Paul Ross R."/>
            <person name="Yang R."/>
            <person name="Briner A.E."/>
            <person name="Felis G.E."/>
            <person name="de Vos W.M."/>
            <person name="Barrangou R."/>
            <person name="Klaenhammer T.R."/>
            <person name="Caufield P.W."/>
            <person name="Cui Y."/>
            <person name="Zhang H."/>
            <person name="O'Toole P.W."/>
        </authorList>
    </citation>
    <scope>NUCLEOTIDE SEQUENCE [LARGE SCALE GENOMIC DNA]</scope>
    <source>
        <strain evidence="2 3">JCM 17158</strain>
    </source>
</reference>
<gene>
    <name evidence="2" type="ORF">FD02_GL000445</name>
</gene>
<dbReference type="PATRIC" id="fig|1291734.4.peg.459"/>
<dbReference type="Pfam" id="PF13556">
    <property type="entry name" value="HTH_30"/>
    <property type="match status" value="1"/>
</dbReference>
<accession>A0A0R1JGH9</accession>
<evidence type="ECO:0000313" key="2">
    <source>
        <dbReference type="EMBL" id="KRK70381.1"/>
    </source>
</evidence>
<dbReference type="Proteomes" id="UP000051804">
    <property type="component" value="Unassembled WGS sequence"/>
</dbReference>
<feature type="domain" description="PucR C-terminal helix-turn-helix" evidence="1">
    <location>
        <begin position="222"/>
        <end position="273"/>
    </location>
</feature>
<evidence type="ECO:0000313" key="3">
    <source>
        <dbReference type="Proteomes" id="UP000051804"/>
    </source>
</evidence>
<dbReference type="RefSeq" id="WP_056952000.1">
    <property type="nucleotide sequence ID" value="NZ_AZDJ01000032.1"/>
</dbReference>
<dbReference type="InterPro" id="IPR042070">
    <property type="entry name" value="PucR_C-HTH_sf"/>
</dbReference>
<proteinExistence type="predicted"/>
<name>A0A0R1JGH9_9LACO</name>
<dbReference type="PANTHER" id="PTHR33744:SF15">
    <property type="entry name" value="CARBOHYDRATE DIACID REGULATOR"/>
    <property type="match status" value="1"/>
</dbReference>
<sequence length="276" mass="30183">MTNLAQLQQLFTIYQTPPFPADSIPVTVDGQVVAIANTGLTNRERALVATLQPAPAPTAPWPRFLLGQGPAPSTDPVRLIHFTTTIAQTGGDPETWLEAFTSLFAGPVSGFFATTNRGAIVEPAGELLIDRSDLAGMLDTLDGDFDTSTRAYIGRSWPTDADLPAMYAEEVQLAAGNTARISTLQESALAYYTQEARRHSRILLALRRLLRGSTSDMAPVITALYHNQGNLTATAKALYLHRNTLQYRIEKFQQRTGFALKNMDDLVLCYLLLQGE</sequence>
<comment type="caution">
    <text evidence="2">The sequence shown here is derived from an EMBL/GenBank/DDBJ whole genome shotgun (WGS) entry which is preliminary data.</text>
</comment>
<dbReference type="InterPro" id="IPR051448">
    <property type="entry name" value="CdaR-like_regulators"/>
</dbReference>